<comment type="caution">
    <text evidence="1">The sequence shown here is derived from an EMBL/GenBank/DDBJ whole genome shotgun (WGS) entry which is preliminary data.</text>
</comment>
<accession>A0A0L0CMV8</accession>
<sequence>MIGIAKEVEDDFVKQYRKGLIFVKHLSRKLCLRNSSKAFVECILLEKKLYLQQVFSRKLFLQQVSYEKPHHQQKTLSSTSFLWKAAPSTSFLWKTVPSAKFSMENCTFRKRVVECCLKKSNDSPVNGLWRCGGCRSIMLMMVTNKQHDKFIIQETTHTLTCMGNIKLSLDNERC</sequence>
<evidence type="ECO:0000313" key="2">
    <source>
        <dbReference type="Proteomes" id="UP000037069"/>
    </source>
</evidence>
<dbReference type="AlphaFoldDB" id="A0A0L0CMV8"/>
<evidence type="ECO:0000313" key="1">
    <source>
        <dbReference type="EMBL" id="KNC33616.1"/>
    </source>
</evidence>
<dbReference type="Proteomes" id="UP000037069">
    <property type="component" value="Unassembled WGS sequence"/>
</dbReference>
<organism evidence="1 2">
    <name type="scientific">Lucilia cuprina</name>
    <name type="common">Green bottle fly</name>
    <name type="synonym">Australian sheep blowfly</name>
    <dbReference type="NCBI Taxonomy" id="7375"/>
    <lineage>
        <taxon>Eukaryota</taxon>
        <taxon>Metazoa</taxon>
        <taxon>Ecdysozoa</taxon>
        <taxon>Arthropoda</taxon>
        <taxon>Hexapoda</taxon>
        <taxon>Insecta</taxon>
        <taxon>Pterygota</taxon>
        <taxon>Neoptera</taxon>
        <taxon>Endopterygota</taxon>
        <taxon>Diptera</taxon>
        <taxon>Brachycera</taxon>
        <taxon>Muscomorpha</taxon>
        <taxon>Oestroidea</taxon>
        <taxon>Calliphoridae</taxon>
        <taxon>Luciliinae</taxon>
        <taxon>Lucilia</taxon>
    </lineage>
</organism>
<gene>
    <name evidence="1" type="ORF">FF38_02986</name>
</gene>
<name>A0A0L0CMV8_LUCCU</name>
<proteinExistence type="predicted"/>
<protein>
    <submittedName>
        <fullName evidence="1">Uncharacterized protein</fullName>
    </submittedName>
</protein>
<reference evidence="1 2" key="1">
    <citation type="journal article" date="2015" name="Nat. Commun.">
        <title>Lucilia cuprina genome unlocks parasitic fly biology to underpin future interventions.</title>
        <authorList>
            <person name="Anstead C.A."/>
            <person name="Korhonen P.K."/>
            <person name="Young N.D."/>
            <person name="Hall R.S."/>
            <person name="Jex A.R."/>
            <person name="Murali S.C."/>
            <person name="Hughes D.S."/>
            <person name="Lee S.F."/>
            <person name="Perry T."/>
            <person name="Stroehlein A.J."/>
            <person name="Ansell B.R."/>
            <person name="Breugelmans B."/>
            <person name="Hofmann A."/>
            <person name="Qu J."/>
            <person name="Dugan S."/>
            <person name="Lee S.L."/>
            <person name="Chao H."/>
            <person name="Dinh H."/>
            <person name="Han Y."/>
            <person name="Doddapaneni H.V."/>
            <person name="Worley K.C."/>
            <person name="Muzny D.M."/>
            <person name="Ioannidis P."/>
            <person name="Waterhouse R.M."/>
            <person name="Zdobnov E.M."/>
            <person name="James P.J."/>
            <person name="Bagnall N.H."/>
            <person name="Kotze A.C."/>
            <person name="Gibbs R.A."/>
            <person name="Richards S."/>
            <person name="Batterham P."/>
            <person name="Gasser R.B."/>
        </authorList>
    </citation>
    <scope>NUCLEOTIDE SEQUENCE [LARGE SCALE GENOMIC DNA]</scope>
    <source>
        <strain evidence="1 2">LS</strain>
        <tissue evidence="1">Full body</tissue>
    </source>
</reference>
<dbReference type="EMBL" id="JRES01000173">
    <property type="protein sequence ID" value="KNC33616.1"/>
    <property type="molecule type" value="Genomic_DNA"/>
</dbReference>
<keyword evidence="2" id="KW-1185">Reference proteome</keyword>